<organism evidence="2 3">
    <name type="scientific">Cellulophaga fucicola</name>
    <dbReference type="NCBI Taxonomy" id="76595"/>
    <lineage>
        <taxon>Bacteria</taxon>
        <taxon>Pseudomonadati</taxon>
        <taxon>Bacteroidota</taxon>
        <taxon>Flavobacteriia</taxon>
        <taxon>Flavobacteriales</taxon>
        <taxon>Flavobacteriaceae</taxon>
        <taxon>Cellulophaga</taxon>
    </lineage>
</organism>
<protein>
    <recommendedName>
        <fullName evidence="1">N-acetyltransferase domain-containing protein</fullName>
    </recommendedName>
</protein>
<sequence length="145" mass="17426">MLIDITNNPFPFFSLLPKDWTDGLVPNWNLLKNNATVFVLENDTEICAGGIIFSKITPEMDSCKEDALYYFSKNYLYVGYVWVPENKRNRSYGSQWFKELFRADKNKHYWLVTEDKMLRKFYEKIGFVYQKTINFNEEEEELFCY</sequence>
<keyword evidence="3" id="KW-1185">Reference proteome</keyword>
<gene>
    <name evidence="2" type="ORF">SAMN05660313_00470</name>
</gene>
<dbReference type="RefSeq" id="WP_072302144.1">
    <property type="nucleotide sequence ID" value="NZ_FPIY01000001.1"/>
</dbReference>
<dbReference type="PROSITE" id="PS51186">
    <property type="entry name" value="GNAT"/>
    <property type="match status" value="1"/>
</dbReference>
<dbReference type="InterPro" id="IPR000182">
    <property type="entry name" value="GNAT_dom"/>
</dbReference>
<reference evidence="3" key="1">
    <citation type="submission" date="2016-11" db="EMBL/GenBank/DDBJ databases">
        <authorList>
            <person name="Varghese N."/>
            <person name="Submissions S."/>
        </authorList>
    </citation>
    <scope>NUCLEOTIDE SEQUENCE [LARGE SCALE GENOMIC DNA]</scope>
    <source>
        <strain evidence="3">DSM 24786</strain>
    </source>
</reference>
<dbReference type="SUPFAM" id="SSF55729">
    <property type="entry name" value="Acyl-CoA N-acyltransferases (Nat)"/>
    <property type="match status" value="1"/>
</dbReference>
<dbReference type="Gene3D" id="3.40.630.30">
    <property type="match status" value="1"/>
</dbReference>
<dbReference type="STRING" id="76595.SAMN05660313_00470"/>
<dbReference type="AlphaFoldDB" id="A0A1K1MAR4"/>
<dbReference type="InterPro" id="IPR016181">
    <property type="entry name" value="Acyl_CoA_acyltransferase"/>
</dbReference>
<proteinExistence type="predicted"/>
<feature type="domain" description="N-acetyltransferase" evidence="1">
    <location>
        <begin position="1"/>
        <end position="145"/>
    </location>
</feature>
<accession>A0A1K1MAR4</accession>
<dbReference type="Pfam" id="PF00583">
    <property type="entry name" value="Acetyltransf_1"/>
    <property type="match status" value="1"/>
</dbReference>
<evidence type="ECO:0000313" key="3">
    <source>
        <dbReference type="Proteomes" id="UP000183257"/>
    </source>
</evidence>
<dbReference type="Proteomes" id="UP000183257">
    <property type="component" value="Unassembled WGS sequence"/>
</dbReference>
<dbReference type="EMBL" id="FPIY01000001">
    <property type="protein sequence ID" value="SFW20207.1"/>
    <property type="molecule type" value="Genomic_DNA"/>
</dbReference>
<dbReference type="OrthoDB" id="1435172at2"/>
<evidence type="ECO:0000313" key="2">
    <source>
        <dbReference type="EMBL" id="SFW20207.1"/>
    </source>
</evidence>
<name>A0A1K1MAR4_9FLAO</name>
<dbReference type="GO" id="GO:0016747">
    <property type="term" value="F:acyltransferase activity, transferring groups other than amino-acyl groups"/>
    <property type="evidence" value="ECO:0007669"/>
    <property type="project" value="InterPro"/>
</dbReference>
<evidence type="ECO:0000259" key="1">
    <source>
        <dbReference type="PROSITE" id="PS51186"/>
    </source>
</evidence>